<evidence type="ECO:0000259" key="1">
    <source>
        <dbReference type="PROSITE" id="PS50097"/>
    </source>
</evidence>
<dbReference type="InterPro" id="IPR008974">
    <property type="entry name" value="TRAF-like"/>
</dbReference>
<dbReference type="AlphaFoldDB" id="A0A9N9DWJ5"/>
<organism evidence="2 3">
    <name type="scientific">Diversispora eburnea</name>
    <dbReference type="NCBI Taxonomy" id="1213867"/>
    <lineage>
        <taxon>Eukaryota</taxon>
        <taxon>Fungi</taxon>
        <taxon>Fungi incertae sedis</taxon>
        <taxon>Mucoromycota</taxon>
        <taxon>Glomeromycotina</taxon>
        <taxon>Glomeromycetes</taxon>
        <taxon>Diversisporales</taxon>
        <taxon>Diversisporaceae</taxon>
        <taxon>Diversispora</taxon>
    </lineage>
</organism>
<gene>
    <name evidence="2" type="ORF">DEBURN_LOCUS11600</name>
</gene>
<dbReference type="Pfam" id="PF00651">
    <property type="entry name" value="BTB"/>
    <property type="match status" value="1"/>
</dbReference>
<dbReference type="SUPFAM" id="SSF54695">
    <property type="entry name" value="POZ domain"/>
    <property type="match status" value="1"/>
</dbReference>
<sequence>FQLFIRDPVTNLNIAHQRNVNNNNSTEYLWRLKLFPNVGDKKSTEFVSLYLEAIQTHYERQNGITEVNFEFNGVNADYGFARLKIYIPMKSYLPNLPEMDLSVRAEIFDDLTTTTTTTMTHGEDSTHRVILAARSEYFERLLSGEWLEDSLNLDLLKDVYSKADMLNINELTFM</sequence>
<comment type="caution">
    <text evidence="2">The sequence shown here is derived from an EMBL/GenBank/DDBJ whole genome shotgun (WGS) entry which is preliminary data.</text>
</comment>
<dbReference type="PROSITE" id="PS50097">
    <property type="entry name" value="BTB"/>
    <property type="match status" value="1"/>
</dbReference>
<dbReference type="InterPro" id="IPR002083">
    <property type="entry name" value="MATH/TRAF_dom"/>
</dbReference>
<dbReference type="CDD" id="cd00121">
    <property type="entry name" value="MATH"/>
    <property type="match status" value="1"/>
</dbReference>
<evidence type="ECO:0000313" key="3">
    <source>
        <dbReference type="Proteomes" id="UP000789706"/>
    </source>
</evidence>
<feature type="domain" description="BTB" evidence="1">
    <location>
        <begin position="109"/>
        <end position="174"/>
    </location>
</feature>
<proteinExistence type="predicted"/>
<dbReference type="Proteomes" id="UP000789706">
    <property type="component" value="Unassembled WGS sequence"/>
</dbReference>
<feature type="non-terminal residue" evidence="2">
    <location>
        <position position="1"/>
    </location>
</feature>
<dbReference type="Gene3D" id="2.60.210.10">
    <property type="entry name" value="Apoptosis, Tumor Necrosis Factor Receptor Associated Protein 2, Chain A"/>
    <property type="match status" value="1"/>
</dbReference>
<dbReference type="OrthoDB" id="6359816at2759"/>
<name>A0A9N9DWJ5_9GLOM</name>
<evidence type="ECO:0000313" key="2">
    <source>
        <dbReference type="EMBL" id="CAG8655950.1"/>
    </source>
</evidence>
<feature type="non-terminal residue" evidence="2">
    <location>
        <position position="174"/>
    </location>
</feature>
<reference evidence="2" key="1">
    <citation type="submission" date="2021-06" db="EMBL/GenBank/DDBJ databases">
        <authorList>
            <person name="Kallberg Y."/>
            <person name="Tangrot J."/>
            <person name="Rosling A."/>
        </authorList>
    </citation>
    <scope>NUCLEOTIDE SEQUENCE</scope>
    <source>
        <strain evidence="2">AZ414A</strain>
    </source>
</reference>
<accession>A0A9N9DWJ5</accession>
<protein>
    <submittedName>
        <fullName evidence="2">6149_t:CDS:1</fullName>
    </submittedName>
</protein>
<dbReference type="Gene3D" id="3.30.710.10">
    <property type="entry name" value="Potassium Channel Kv1.1, Chain A"/>
    <property type="match status" value="1"/>
</dbReference>
<dbReference type="SUPFAM" id="SSF49599">
    <property type="entry name" value="TRAF domain-like"/>
    <property type="match status" value="1"/>
</dbReference>
<dbReference type="EMBL" id="CAJVPK010007352">
    <property type="protein sequence ID" value="CAG8655950.1"/>
    <property type="molecule type" value="Genomic_DNA"/>
</dbReference>
<dbReference type="InterPro" id="IPR011333">
    <property type="entry name" value="SKP1/BTB/POZ_sf"/>
</dbReference>
<dbReference type="InterPro" id="IPR000210">
    <property type="entry name" value="BTB/POZ_dom"/>
</dbReference>
<keyword evidence="3" id="KW-1185">Reference proteome</keyword>
<dbReference type="CDD" id="cd18186">
    <property type="entry name" value="BTB_POZ_ZBTB_KLHL-like"/>
    <property type="match status" value="1"/>
</dbReference>